<gene>
    <name evidence="1" type="ORF">ABT39_MTgene4666</name>
</gene>
<dbReference type="AlphaFoldDB" id="A0A124GNF3"/>
<organism evidence="1">
    <name type="scientific">Picea glauca</name>
    <name type="common">White spruce</name>
    <name type="synonym">Pinus glauca</name>
    <dbReference type="NCBI Taxonomy" id="3330"/>
    <lineage>
        <taxon>Eukaryota</taxon>
        <taxon>Viridiplantae</taxon>
        <taxon>Streptophyta</taxon>
        <taxon>Embryophyta</taxon>
        <taxon>Tracheophyta</taxon>
        <taxon>Spermatophyta</taxon>
        <taxon>Pinopsida</taxon>
        <taxon>Pinidae</taxon>
        <taxon>Conifers I</taxon>
        <taxon>Pinales</taxon>
        <taxon>Pinaceae</taxon>
        <taxon>Picea</taxon>
    </lineage>
</organism>
<protein>
    <submittedName>
        <fullName evidence="1">Uncharacterized protein</fullName>
    </submittedName>
</protein>
<proteinExistence type="predicted"/>
<keyword evidence="1" id="KW-0496">Mitochondrion</keyword>
<reference evidence="1" key="1">
    <citation type="journal article" date="2015" name="Genome Biol. Evol.">
        <title>Organellar Genomes of White Spruce (Picea glauca): Assembly and Annotation.</title>
        <authorList>
            <person name="Jackman S.D."/>
            <person name="Warren R.L."/>
            <person name="Gibb E.A."/>
            <person name="Vandervalk B.P."/>
            <person name="Mohamadi H."/>
            <person name="Chu J."/>
            <person name="Raymond A."/>
            <person name="Pleasance S."/>
            <person name="Coope R."/>
            <person name="Wildung M.R."/>
            <person name="Ritland C.E."/>
            <person name="Bousquet J."/>
            <person name="Jones S.J."/>
            <person name="Bohlmann J."/>
            <person name="Birol I."/>
        </authorList>
    </citation>
    <scope>NUCLEOTIDE SEQUENCE [LARGE SCALE GENOMIC DNA]</scope>
    <source>
        <tissue evidence="1">Flushing bud</tissue>
    </source>
</reference>
<geneLocation type="mitochondrion" evidence="1"/>
<evidence type="ECO:0000313" key="1">
    <source>
        <dbReference type="EMBL" id="KUM48651.1"/>
    </source>
</evidence>
<comment type="caution">
    <text evidence="1">The sequence shown here is derived from an EMBL/GenBank/DDBJ whole genome shotgun (WGS) entry which is preliminary data.</text>
</comment>
<accession>A0A124GNF3</accession>
<sequence length="38" mass="4255">MLTITPLPLMLPPLLLLLMSLKQALSLSLLPFHKLVMN</sequence>
<name>A0A124GNF3_PICGL</name>
<dbReference type="EMBL" id="LKAM01000005">
    <property type="protein sequence ID" value="KUM48651.1"/>
    <property type="molecule type" value="Genomic_DNA"/>
</dbReference>